<dbReference type="AlphaFoldDB" id="A0A9P9HBG7"/>
<sequence length="166" mass="18358">MSCVLFCFALLYFATSLVEKCPVALPCHLFHPTSTTNIIGVNTDGLSPPVPTIYLSIASSSPIQFISTFITITLQLAENTLATVEIAPARSRDTRALFHHILYRLGPTNHAIAPRFDPLEDAKSSACHSTPECPFRASLSGRSYLKWPEFHTRYLLSDSYQPVDLS</sequence>
<comment type="caution">
    <text evidence="2">The sequence shown here is derived from an EMBL/GenBank/DDBJ whole genome shotgun (WGS) entry which is preliminary data.</text>
</comment>
<reference evidence="2" key="1">
    <citation type="journal article" date="2021" name="Nat. Commun.">
        <title>Genetic determinants of endophytism in the Arabidopsis root mycobiome.</title>
        <authorList>
            <person name="Mesny F."/>
            <person name="Miyauchi S."/>
            <person name="Thiergart T."/>
            <person name="Pickel B."/>
            <person name="Atanasova L."/>
            <person name="Karlsson M."/>
            <person name="Huettel B."/>
            <person name="Barry K.W."/>
            <person name="Haridas S."/>
            <person name="Chen C."/>
            <person name="Bauer D."/>
            <person name="Andreopoulos W."/>
            <person name="Pangilinan J."/>
            <person name="LaButti K."/>
            <person name="Riley R."/>
            <person name="Lipzen A."/>
            <person name="Clum A."/>
            <person name="Drula E."/>
            <person name="Henrissat B."/>
            <person name="Kohler A."/>
            <person name="Grigoriev I.V."/>
            <person name="Martin F.M."/>
            <person name="Hacquard S."/>
        </authorList>
    </citation>
    <scope>NUCLEOTIDE SEQUENCE</scope>
    <source>
        <strain evidence="2">MPI-CAGE-AT-0023</strain>
    </source>
</reference>
<evidence type="ECO:0000313" key="2">
    <source>
        <dbReference type="EMBL" id="KAH7254042.1"/>
    </source>
</evidence>
<organism evidence="2 3">
    <name type="scientific">Fusarium redolens</name>
    <dbReference type="NCBI Taxonomy" id="48865"/>
    <lineage>
        <taxon>Eukaryota</taxon>
        <taxon>Fungi</taxon>
        <taxon>Dikarya</taxon>
        <taxon>Ascomycota</taxon>
        <taxon>Pezizomycotina</taxon>
        <taxon>Sordariomycetes</taxon>
        <taxon>Hypocreomycetidae</taxon>
        <taxon>Hypocreales</taxon>
        <taxon>Nectriaceae</taxon>
        <taxon>Fusarium</taxon>
        <taxon>Fusarium redolens species complex</taxon>
    </lineage>
</organism>
<proteinExistence type="predicted"/>
<evidence type="ECO:0000313" key="3">
    <source>
        <dbReference type="Proteomes" id="UP000720189"/>
    </source>
</evidence>
<feature type="chain" id="PRO_5040293904" evidence="1">
    <location>
        <begin position="17"/>
        <end position="166"/>
    </location>
</feature>
<name>A0A9P9HBG7_FUSRE</name>
<protein>
    <submittedName>
        <fullName evidence="2">Uncharacterized protein</fullName>
    </submittedName>
</protein>
<keyword evidence="1" id="KW-0732">Signal</keyword>
<dbReference type="EMBL" id="JAGMUX010000007">
    <property type="protein sequence ID" value="KAH7254042.1"/>
    <property type="molecule type" value="Genomic_DNA"/>
</dbReference>
<evidence type="ECO:0000256" key="1">
    <source>
        <dbReference type="SAM" id="SignalP"/>
    </source>
</evidence>
<accession>A0A9P9HBG7</accession>
<feature type="signal peptide" evidence="1">
    <location>
        <begin position="1"/>
        <end position="16"/>
    </location>
</feature>
<gene>
    <name evidence="2" type="ORF">BKA55DRAFT_352203</name>
</gene>
<dbReference type="RefSeq" id="XP_046050289.1">
    <property type="nucleotide sequence ID" value="XM_046185803.1"/>
</dbReference>
<dbReference type="GeneID" id="70215757"/>
<dbReference type="Proteomes" id="UP000720189">
    <property type="component" value="Unassembled WGS sequence"/>
</dbReference>
<keyword evidence="3" id="KW-1185">Reference proteome</keyword>